<protein>
    <submittedName>
        <fullName evidence="1">Uncharacterized protein</fullName>
    </submittedName>
</protein>
<proteinExistence type="predicted"/>
<sequence length="164" mass="17679">MTDIVYILIAMPRCRGRHSQFKASALRPSSRLSSFYVASTTQPQPSLLMMQLTSFLTVAFASIAAAAPDFGIGTGTRVTAKDSAQLASMTKALLEAASSYQASLTAQPEWTSAYSALVEFQETGKNVPEGVTATDRILTFATTPDWQVNLLGRGGSQRNHVLMR</sequence>
<organism evidence="1 2">
    <name type="scientific">Macroventuria anomochaeta</name>
    <dbReference type="NCBI Taxonomy" id="301207"/>
    <lineage>
        <taxon>Eukaryota</taxon>
        <taxon>Fungi</taxon>
        <taxon>Dikarya</taxon>
        <taxon>Ascomycota</taxon>
        <taxon>Pezizomycotina</taxon>
        <taxon>Dothideomycetes</taxon>
        <taxon>Pleosporomycetidae</taxon>
        <taxon>Pleosporales</taxon>
        <taxon>Pleosporineae</taxon>
        <taxon>Didymellaceae</taxon>
        <taxon>Macroventuria</taxon>
    </lineage>
</organism>
<gene>
    <name evidence="1" type="ORF">BU25DRAFT_233269</name>
</gene>
<keyword evidence="2" id="KW-1185">Reference proteome</keyword>
<evidence type="ECO:0000313" key="2">
    <source>
        <dbReference type="Proteomes" id="UP000799754"/>
    </source>
</evidence>
<dbReference type="EMBL" id="MU006752">
    <property type="protein sequence ID" value="KAF2621712.1"/>
    <property type="molecule type" value="Genomic_DNA"/>
</dbReference>
<name>A0ACB6RL63_9PLEO</name>
<dbReference type="Proteomes" id="UP000799754">
    <property type="component" value="Unassembled WGS sequence"/>
</dbReference>
<comment type="caution">
    <text evidence="1">The sequence shown here is derived from an EMBL/GenBank/DDBJ whole genome shotgun (WGS) entry which is preliminary data.</text>
</comment>
<reference evidence="1" key="1">
    <citation type="journal article" date="2020" name="Stud. Mycol.">
        <title>101 Dothideomycetes genomes: a test case for predicting lifestyles and emergence of pathogens.</title>
        <authorList>
            <person name="Haridas S."/>
            <person name="Albert R."/>
            <person name="Binder M."/>
            <person name="Bloem J."/>
            <person name="Labutti K."/>
            <person name="Salamov A."/>
            <person name="Andreopoulos B."/>
            <person name="Baker S."/>
            <person name="Barry K."/>
            <person name="Bills G."/>
            <person name="Bluhm B."/>
            <person name="Cannon C."/>
            <person name="Castanera R."/>
            <person name="Culley D."/>
            <person name="Daum C."/>
            <person name="Ezra D."/>
            <person name="Gonzalez J."/>
            <person name="Henrissat B."/>
            <person name="Kuo A."/>
            <person name="Liang C."/>
            <person name="Lipzen A."/>
            <person name="Lutzoni F."/>
            <person name="Magnuson J."/>
            <person name="Mondo S."/>
            <person name="Nolan M."/>
            <person name="Ohm R."/>
            <person name="Pangilinan J."/>
            <person name="Park H.-J."/>
            <person name="Ramirez L."/>
            <person name="Alfaro M."/>
            <person name="Sun H."/>
            <person name="Tritt A."/>
            <person name="Yoshinaga Y."/>
            <person name="Zwiers L.-H."/>
            <person name="Turgeon B."/>
            <person name="Goodwin S."/>
            <person name="Spatafora J."/>
            <person name="Crous P."/>
            <person name="Grigoriev I."/>
        </authorList>
    </citation>
    <scope>NUCLEOTIDE SEQUENCE</scope>
    <source>
        <strain evidence="1">CBS 525.71</strain>
    </source>
</reference>
<evidence type="ECO:0000313" key="1">
    <source>
        <dbReference type="EMBL" id="KAF2621712.1"/>
    </source>
</evidence>
<accession>A0ACB6RL63</accession>